<accession>A0A1H2ZFT3</accession>
<evidence type="ECO:0000313" key="1">
    <source>
        <dbReference type="EMBL" id="SDX16215.1"/>
    </source>
</evidence>
<reference evidence="1 2" key="1">
    <citation type="submission" date="2016-10" db="EMBL/GenBank/DDBJ databases">
        <authorList>
            <person name="de Groot N.N."/>
        </authorList>
    </citation>
    <scope>NUCLEOTIDE SEQUENCE [LARGE SCALE GENOMIC DNA]</scope>
    <source>
        <strain evidence="1 2">DSM 3756</strain>
    </source>
</reference>
<evidence type="ECO:0000313" key="2">
    <source>
        <dbReference type="Proteomes" id="UP000182573"/>
    </source>
</evidence>
<organism evidence="1 2">
    <name type="scientific">Haloarcula vallismortis</name>
    <name type="common">Halobacterium vallismortis</name>
    <dbReference type="NCBI Taxonomy" id="28442"/>
    <lineage>
        <taxon>Archaea</taxon>
        <taxon>Methanobacteriati</taxon>
        <taxon>Methanobacteriota</taxon>
        <taxon>Stenosarchaea group</taxon>
        <taxon>Halobacteria</taxon>
        <taxon>Halobacteriales</taxon>
        <taxon>Haloarculaceae</taxon>
        <taxon>Haloarcula</taxon>
    </lineage>
</organism>
<dbReference type="RefSeq" id="WP_004517516.1">
    <property type="nucleotide sequence ID" value="NZ_FNOF01000016.1"/>
</dbReference>
<dbReference type="AlphaFoldDB" id="A0A1H2ZFT3"/>
<dbReference type="EMBL" id="FNOF01000016">
    <property type="protein sequence ID" value="SDX16215.1"/>
    <property type="molecule type" value="Genomic_DNA"/>
</dbReference>
<proteinExistence type="predicted"/>
<sequence>MVGHTVTFSDPHVLTDGDAVELAVDGYEDVGSMYILELTDGTTQSVGKQLVETISEQSK</sequence>
<dbReference type="STRING" id="28442.SAMN05443574_11656"/>
<name>A0A1H2ZFT3_HALVA</name>
<protein>
    <submittedName>
        <fullName evidence="1">Uncharacterized protein</fullName>
    </submittedName>
</protein>
<gene>
    <name evidence="1" type="ORF">SAMN05443574_11656</name>
</gene>
<dbReference type="Proteomes" id="UP000182573">
    <property type="component" value="Unassembled WGS sequence"/>
</dbReference>